<feature type="domain" description="FHA" evidence="3">
    <location>
        <begin position="152"/>
        <end position="201"/>
    </location>
</feature>
<evidence type="ECO:0000256" key="1">
    <source>
        <dbReference type="SAM" id="MobiDB-lite"/>
    </source>
</evidence>
<name>A0A328VMU8_9CHLR</name>
<feature type="compositionally biased region" description="Polar residues" evidence="1">
    <location>
        <begin position="430"/>
        <end position="449"/>
    </location>
</feature>
<feature type="transmembrane region" description="Helical" evidence="2">
    <location>
        <begin position="21"/>
        <end position="42"/>
    </location>
</feature>
<sequence>MAGEVAYKLLGRRGTRRQLAGALLVGVLSALLIAPALIWFYLRFIPLQPVLPPAEVAAMLAYVALCGWGLPLTTALGYGLFATPLSVALQGTRALTRNLSAPQMAASPAPYAPHPPGVTAPFVFNADTPWGWLEHRNGRLQGQRLALTRAFVRLGRGEENDIWLDDDLASRYHAELIWDNGQVYVVDCHSLNGVFLNGQRVSGSAPVHSGDMLEIGSLRFLFEVATPPRAAAPTDDDPLLRHPHPLRPVRLRKSEAASPVTAPPVTPPMLTTAWEPPFEAGPALDELQTSLRQTPLPSFSEAPQTVTTPSEALPAMRTVTHLLLICNGTLVGRSFVCNGPALVIGADPGCEVCLPDPSLAPRHALLLVRSESLYLQDLTDGATLVNGEPLSGPRLLESGDLLQLGAVLLQYRPLVSSPVAGPSAGASASNESLFSAAQPQLQSPVQPQAQPFWPPEH</sequence>
<keyword evidence="5" id="KW-1185">Reference proteome</keyword>
<dbReference type="EMBL" id="MCIF01000002">
    <property type="protein sequence ID" value="RAQ97160.1"/>
    <property type="molecule type" value="Genomic_DNA"/>
</dbReference>
<evidence type="ECO:0000313" key="4">
    <source>
        <dbReference type="EMBL" id="RAQ97160.1"/>
    </source>
</evidence>
<dbReference type="SUPFAM" id="SSF49879">
    <property type="entry name" value="SMAD/FHA domain"/>
    <property type="match status" value="2"/>
</dbReference>
<dbReference type="InterPro" id="IPR050923">
    <property type="entry name" value="Cell_Proc_Reg/RNA_Proc"/>
</dbReference>
<evidence type="ECO:0000256" key="2">
    <source>
        <dbReference type="SAM" id="Phobius"/>
    </source>
</evidence>
<accession>A0A328VMU8</accession>
<keyword evidence="2" id="KW-0472">Membrane</keyword>
<dbReference type="InterPro" id="IPR000253">
    <property type="entry name" value="FHA_dom"/>
</dbReference>
<dbReference type="SMART" id="SM00240">
    <property type="entry name" value="FHA"/>
    <property type="match status" value="2"/>
</dbReference>
<feature type="domain" description="FHA" evidence="3">
    <location>
        <begin position="342"/>
        <end position="390"/>
    </location>
</feature>
<dbReference type="CDD" id="cd00060">
    <property type="entry name" value="FHA"/>
    <property type="match status" value="2"/>
</dbReference>
<reference evidence="4 5" key="1">
    <citation type="submission" date="2016-08" db="EMBL/GenBank/DDBJ databases">
        <title>Analysis of Carbohydrate Active Enzymes in Thermogemmatispora T81 Reveals Carbohydrate Degradation Ability.</title>
        <authorList>
            <person name="Tomazini A."/>
            <person name="Lal S."/>
            <person name="Stott M."/>
            <person name="Henrissat B."/>
            <person name="Polikarpov I."/>
            <person name="Sparling R."/>
            <person name="Levin D.B."/>
        </authorList>
    </citation>
    <scope>NUCLEOTIDE SEQUENCE [LARGE SCALE GENOMIC DNA]</scope>
    <source>
        <strain evidence="4 5">T81</strain>
    </source>
</reference>
<dbReference type="Proteomes" id="UP000248706">
    <property type="component" value="Unassembled WGS sequence"/>
</dbReference>
<dbReference type="Pfam" id="PF00498">
    <property type="entry name" value="FHA"/>
    <property type="match status" value="2"/>
</dbReference>
<dbReference type="AlphaFoldDB" id="A0A328VMU8"/>
<keyword evidence="2" id="KW-1133">Transmembrane helix</keyword>
<feature type="compositionally biased region" description="Low complexity" evidence="1">
    <location>
        <begin position="420"/>
        <end position="429"/>
    </location>
</feature>
<dbReference type="Gene3D" id="2.60.200.20">
    <property type="match status" value="2"/>
</dbReference>
<evidence type="ECO:0000313" key="5">
    <source>
        <dbReference type="Proteomes" id="UP000248706"/>
    </source>
</evidence>
<protein>
    <recommendedName>
        <fullName evidence="3">FHA domain-containing protein</fullName>
    </recommendedName>
</protein>
<dbReference type="PROSITE" id="PS50006">
    <property type="entry name" value="FHA_DOMAIN"/>
    <property type="match status" value="2"/>
</dbReference>
<gene>
    <name evidence="4" type="ORF">A4R35_16600</name>
</gene>
<evidence type="ECO:0000259" key="3">
    <source>
        <dbReference type="PROSITE" id="PS50006"/>
    </source>
</evidence>
<organism evidence="4 5">
    <name type="scientific">Thermogemmatispora tikiterensis</name>
    <dbReference type="NCBI Taxonomy" id="1825093"/>
    <lineage>
        <taxon>Bacteria</taxon>
        <taxon>Bacillati</taxon>
        <taxon>Chloroflexota</taxon>
        <taxon>Ktedonobacteria</taxon>
        <taxon>Thermogemmatisporales</taxon>
        <taxon>Thermogemmatisporaceae</taxon>
        <taxon>Thermogemmatispora</taxon>
    </lineage>
</organism>
<comment type="caution">
    <text evidence="4">The sequence shown here is derived from an EMBL/GenBank/DDBJ whole genome shotgun (WGS) entry which is preliminary data.</text>
</comment>
<dbReference type="PANTHER" id="PTHR23308">
    <property type="entry name" value="NUCLEAR INHIBITOR OF PROTEIN PHOSPHATASE-1"/>
    <property type="match status" value="1"/>
</dbReference>
<dbReference type="InterPro" id="IPR008984">
    <property type="entry name" value="SMAD_FHA_dom_sf"/>
</dbReference>
<feature type="region of interest" description="Disordered" evidence="1">
    <location>
        <begin position="420"/>
        <end position="457"/>
    </location>
</feature>
<dbReference type="RefSeq" id="WP_112431319.1">
    <property type="nucleotide sequence ID" value="NZ_MCIF01000002.1"/>
</dbReference>
<keyword evidence="2" id="KW-0812">Transmembrane</keyword>
<proteinExistence type="predicted"/>